<dbReference type="EMBL" id="JAHSPG010000001">
    <property type="protein sequence ID" value="MBV4355557.1"/>
    <property type="molecule type" value="Genomic_DNA"/>
</dbReference>
<organism evidence="2 3">
    <name type="scientific">Pinibacter aurantiacus</name>
    <dbReference type="NCBI Taxonomy" id="2851599"/>
    <lineage>
        <taxon>Bacteria</taxon>
        <taxon>Pseudomonadati</taxon>
        <taxon>Bacteroidota</taxon>
        <taxon>Chitinophagia</taxon>
        <taxon>Chitinophagales</taxon>
        <taxon>Chitinophagaceae</taxon>
        <taxon>Pinibacter</taxon>
    </lineage>
</organism>
<name>A0A9E2S4P0_9BACT</name>
<reference evidence="2" key="1">
    <citation type="submission" date="2021-06" db="EMBL/GenBank/DDBJ databases">
        <authorList>
            <person name="Huq M.A."/>
        </authorList>
    </citation>
    <scope>NUCLEOTIDE SEQUENCE</scope>
    <source>
        <strain evidence="2">MAH-26</strain>
    </source>
</reference>
<feature type="transmembrane region" description="Helical" evidence="1">
    <location>
        <begin position="63"/>
        <end position="82"/>
    </location>
</feature>
<protein>
    <submittedName>
        <fullName evidence="2">Uncharacterized protein</fullName>
    </submittedName>
</protein>
<accession>A0A9E2S4P0</accession>
<gene>
    <name evidence="2" type="ORF">KTO63_00265</name>
</gene>
<keyword evidence="1" id="KW-1133">Transmembrane helix</keyword>
<sequence>MANKLKVILALCISAFLILTIAKGIILCLLFFFPRPESTFYGYDRSFSSISSLLFVGFTSNRIILEGLIVAMPFVFFTIQFFNNDVLKNRKRSVLVYAFFSSLLLTALWLIKELLFLIGKDANDILFKWIDIKDEFVVVLSLSFLVYVLLLFPLSKQIFKSHSSQ</sequence>
<comment type="caution">
    <text evidence="2">The sequence shown here is derived from an EMBL/GenBank/DDBJ whole genome shotgun (WGS) entry which is preliminary data.</text>
</comment>
<feature type="transmembrane region" description="Helical" evidence="1">
    <location>
        <begin position="136"/>
        <end position="154"/>
    </location>
</feature>
<keyword evidence="1" id="KW-0472">Membrane</keyword>
<keyword evidence="1" id="KW-0812">Transmembrane</keyword>
<dbReference type="Proteomes" id="UP000812270">
    <property type="component" value="Unassembled WGS sequence"/>
</dbReference>
<feature type="transmembrane region" description="Helical" evidence="1">
    <location>
        <begin position="7"/>
        <end position="33"/>
    </location>
</feature>
<evidence type="ECO:0000313" key="2">
    <source>
        <dbReference type="EMBL" id="MBV4355557.1"/>
    </source>
</evidence>
<dbReference type="AlphaFoldDB" id="A0A9E2S4P0"/>
<keyword evidence="3" id="KW-1185">Reference proteome</keyword>
<feature type="transmembrane region" description="Helical" evidence="1">
    <location>
        <begin position="94"/>
        <end position="111"/>
    </location>
</feature>
<evidence type="ECO:0000313" key="3">
    <source>
        <dbReference type="Proteomes" id="UP000812270"/>
    </source>
</evidence>
<evidence type="ECO:0000256" key="1">
    <source>
        <dbReference type="SAM" id="Phobius"/>
    </source>
</evidence>
<dbReference type="RefSeq" id="WP_217789111.1">
    <property type="nucleotide sequence ID" value="NZ_JAHSPG010000001.1"/>
</dbReference>
<proteinExistence type="predicted"/>